<evidence type="ECO:0000313" key="3">
    <source>
        <dbReference type="Proteomes" id="UP000651050"/>
    </source>
</evidence>
<dbReference type="AlphaFoldDB" id="A0A931H668"/>
<gene>
    <name evidence="2" type="ORF">I5803_14120</name>
</gene>
<accession>A0A931H668</accession>
<proteinExistence type="predicted"/>
<evidence type="ECO:0000313" key="2">
    <source>
        <dbReference type="EMBL" id="MBG9389168.1"/>
    </source>
</evidence>
<keyword evidence="3" id="KW-1185">Reference proteome</keyword>
<dbReference type="InterPro" id="IPR019401">
    <property type="entry name" value="Znf_CHCC"/>
</dbReference>
<dbReference type="EMBL" id="JADWYS010000001">
    <property type="protein sequence ID" value="MBG9389168.1"/>
    <property type="molecule type" value="Genomic_DNA"/>
</dbReference>
<comment type="caution">
    <text evidence="2">The sequence shown here is derived from an EMBL/GenBank/DDBJ whole genome shotgun (WGS) entry which is preliminary data.</text>
</comment>
<keyword evidence="2" id="KW-0479">Metal-binding</keyword>
<dbReference type="Proteomes" id="UP000651050">
    <property type="component" value="Unassembled WGS sequence"/>
</dbReference>
<reference evidence="2" key="1">
    <citation type="submission" date="2020-11" db="EMBL/GenBank/DDBJ databases">
        <title>Bacterial whole genome sequence for Caenimonas sp. DR4.4.</title>
        <authorList>
            <person name="Le V."/>
            <person name="Ko S.-R."/>
            <person name="Ahn C.-Y."/>
            <person name="Oh H.-M."/>
        </authorList>
    </citation>
    <scope>NUCLEOTIDE SEQUENCE</scope>
    <source>
        <strain evidence="2">DR4.4</strain>
    </source>
</reference>
<keyword evidence="2" id="KW-0862">Zinc</keyword>
<dbReference type="GO" id="GO:0008270">
    <property type="term" value="F:zinc ion binding"/>
    <property type="evidence" value="ECO:0007669"/>
    <property type="project" value="UniProtKB-KW"/>
</dbReference>
<dbReference type="RefSeq" id="WP_196986980.1">
    <property type="nucleotide sequence ID" value="NZ_JADWYS010000001.1"/>
</dbReference>
<name>A0A931H668_9BURK</name>
<organism evidence="2 3">
    <name type="scientific">Caenimonas aquaedulcis</name>
    <dbReference type="NCBI Taxonomy" id="2793270"/>
    <lineage>
        <taxon>Bacteria</taxon>
        <taxon>Pseudomonadati</taxon>
        <taxon>Pseudomonadota</taxon>
        <taxon>Betaproteobacteria</taxon>
        <taxon>Burkholderiales</taxon>
        <taxon>Comamonadaceae</taxon>
        <taxon>Caenimonas</taxon>
    </lineage>
</organism>
<evidence type="ECO:0000259" key="1">
    <source>
        <dbReference type="Pfam" id="PF10276"/>
    </source>
</evidence>
<protein>
    <submittedName>
        <fullName evidence="2">Zinc-finger domain-containing protein</fullName>
    </submittedName>
</protein>
<dbReference type="Pfam" id="PF10276">
    <property type="entry name" value="zf-CHCC"/>
    <property type="match status" value="1"/>
</dbReference>
<sequence length="74" mass="7905">MTATTAKKESVVELLAKELNANGGVFCPSPIAGMKLWNTHPRIFLDVASTGAAKCAYCGTVYKLKEGEHFGGHH</sequence>
<keyword evidence="2" id="KW-0863">Zinc-finger</keyword>
<feature type="domain" description="Zinc finger CHCC-type" evidence="1">
    <location>
        <begin position="26"/>
        <end position="62"/>
    </location>
</feature>
<dbReference type="Gene3D" id="2.60.260.40">
    <property type="entry name" value="q5lls5 like domains"/>
    <property type="match status" value="1"/>
</dbReference>